<protein>
    <submittedName>
        <fullName evidence="8">Nitrite reductase (NAD(P)H), small subunit</fullName>
    </submittedName>
</protein>
<dbReference type="InterPro" id="IPR017881">
    <property type="entry name" value="NirD"/>
</dbReference>
<evidence type="ECO:0000256" key="2">
    <source>
        <dbReference type="ARBA" id="ARBA00022723"/>
    </source>
</evidence>
<keyword evidence="3" id="KW-0560">Oxidoreductase</keyword>
<evidence type="ECO:0000313" key="9">
    <source>
        <dbReference type="Proteomes" id="UP000009232"/>
    </source>
</evidence>
<dbReference type="KEGG" id="tcy:Thicy_0783"/>
<dbReference type="Proteomes" id="UP000009232">
    <property type="component" value="Chromosome"/>
</dbReference>
<dbReference type="InterPro" id="IPR012748">
    <property type="entry name" value="Rieske-like_NirD"/>
</dbReference>
<keyword evidence="6" id="KW-0534">Nitrate assimilation</keyword>
<dbReference type="GO" id="GO:0046872">
    <property type="term" value="F:metal ion binding"/>
    <property type="evidence" value="ECO:0007669"/>
    <property type="project" value="UniProtKB-KW"/>
</dbReference>
<evidence type="ECO:0000256" key="6">
    <source>
        <dbReference type="ARBA" id="ARBA00023063"/>
    </source>
</evidence>
<evidence type="ECO:0000256" key="3">
    <source>
        <dbReference type="ARBA" id="ARBA00023002"/>
    </source>
</evidence>
<organism evidence="8 9">
    <name type="scientific">Thiomicrospira cyclica (strain DSM 14477 / JCM 11371 / ALM1)</name>
    <name type="common">Thioalkalimicrobium cyclicum</name>
    <dbReference type="NCBI Taxonomy" id="717773"/>
    <lineage>
        <taxon>Bacteria</taxon>
        <taxon>Pseudomonadati</taxon>
        <taxon>Pseudomonadota</taxon>
        <taxon>Gammaproteobacteria</taxon>
        <taxon>Thiotrichales</taxon>
        <taxon>Piscirickettsiaceae</taxon>
        <taxon>Thiomicrospira</taxon>
    </lineage>
</organism>
<feature type="domain" description="Rieske" evidence="7">
    <location>
        <begin position="5"/>
        <end position="104"/>
    </location>
</feature>
<keyword evidence="2" id="KW-0479">Metal-binding</keyword>
<evidence type="ECO:0000256" key="4">
    <source>
        <dbReference type="ARBA" id="ARBA00023004"/>
    </source>
</evidence>
<dbReference type="SUPFAM" id="SSF50022">
    <property type="entry name" value="ISP domain"/>
    <property type="match status" value="1"/>
</dbReference>
<evidence type="ECO:0000313" key="8">
    <source>
        <dbReference type="EMBL" id="AEG31555.1"/>
    </source>
</evidence>
<dbReference type="PROSITE" id="PS51296">
    <property type="entry name" value="RIESKE"/>
    <property type="match status" value="1"/>
</dbReference>
<evidence type="ECO:0000256" key="1">
    <source>
        <dbReference type="ARBA" id="ARBA00022714"/>
    </source>
</evidence>
<dbReference type="EMBL" id="CP002776">
    <property type="protein sequence ID" value="AEG31555.1"/>
    <property type="molecule type" value="Genomic_DNA"/>
</dbReference>
<dbReference type="PROSITE" id="PS51300">
    <property type="entry name" value="NIRD"/>
    <property type="match status" value="1"/>
</dbReference>
<dbReference type="PANTHER" id="PTHR40562:SF1">
    <property type="entry name" value="NITRITE REDUCTASE (NADH) SMALL SUBUNIT"/>
    <property type="match status" value="1"/>
</dbReference>
<dbReference type="GO" id="GO:0051537">
    <property type="term" value="F:2 iron, 2 sulfur cluster binding"/>
    <property type="evidence" value="ECO:0007669"/>
    <property type="project" value="UniProtKB-KW"/>
</dbReference>
<dbReference type="AlphaFoldDB" id="F6DCG9"/>
<sequence length="111" mass="12156">MSDFKKICQLTDLIEDAGVPALLDSIPIALFYVRDRVYALDNFDPIGQASVMSRGIVGSIKGQLVVASPLYKEHYDLATGECLENPAVRLKTYPVDIRGAMGEEAVWVAQP</sequence>
<dbReference type="PANTHER" id="PTHR40562">
    <property type="match status" value="1"/>
</dbReference>
<keyword evidence="4" id="KW-0408">Iron</keyword>
<dbReference type="GO" id="GO:0042128">
    <property type="term" value="P:nitrate assimilation"/>
    <property type="evidence" value="ECO:0007669"/>
    <property type="project" value="UniProtKB-KW"/>
</dbReference>
<name>F6DCG9_THICA</name>
<dbReference type="STRING" id="717773.Thicy_0783"/>
<dbReference type="Gene3D" id="2.102.10.10">
    <property type="entry name" value="Rieske [2Fe-2S] iron-sulphur domain"/>
    <property type="match status" value="1"/>
</dbReference>
<dbReference type="OrthoDB" id="516687at2"/>
<dbReference type="RefSeq" id="WP_013835334.1">
    <property type="nucleotide sequence ID" value="NC_015581.1"/>
</dbReference>
<dbReference type="Pfam" id="PF13806">
    <property type="entry name" value="Rieske_2"/>
    <property type="match status" value="1"/>
</dbReference>
<dbReference type="InterPro" id="IPR036922">
    <property type="entry name" value="Rieske_2Fe-2S_sf"/>
</dbReference>
<dbReference type="HOGENOM" id="CLU_055690_3_0_6"/>
<dbReference type="NCBIfam" id="TIGR02378">
    <property type="entry name" value="nirD_assim_sml"/>
    <property type="match status" value="1"/>
</dbReference>
<dbReference type="GO" id="GO:0008942">
    <property type="term" value="F:nitrite reductase [NAD(P)H] activity"/>
    <property type="evidence" value="ECO:0007669"/>
    <property type="project" value="InterPro"/>
</dbReference>
<dbReference type="CDD" id="cd03529">
    <property type="entry name" value="Rieske_NirD"/>
    <property type="match status" value="1"/>
</dbReference>
<reference evidence="8 9" key="1">
    <citation type="submission" date="2011-05" db="EMBL/GenBank/DDBJ databases">
        <title>Complete sequence of Thioalkalimicrobium cyclicum ALM1.</title>
        <authorList>
            <consortium name="US DOE Joint Genome Institute"/>
            <person name="Lucas S."/>
            <person name="Han J."/>
            <person name="Lapidus A."/>
            <person name="Cheng J.-F."/>
            <person name="Goodwin L."/>
            <person name="Pitluck S."/>
            <person name="Peters L."/>
            <person name="Mikhailova N."/>
            <person name="Davenport K."/>
            <person name="Han C."/>
            <person name="Tapia R."/>
            <person name="Land M."/>
            <person name="Hauser L."/>
            <person name="Kyrpides N."/>
            <person name="Ivanova N."/>
            <person name="Pagani I."/>
            <person name="Kappler U."/>
            <person name="Woyke T."/>
        </authorList>
    </citation>
    <scope>NUCLEOTIDE SEQUENCE [LARGE SCALE GENOMIC DNA]</scope>
    <source>
        <strain evidence="9">DSM 14477 / JCM 11371 / ALM1</strain>
    </source>
</reference>
<keyword evidence="1" id="KW-0001">2Fe-2S</keyword>
<keyword evidence="5" id="KW-0411">Iron-sulfur</keyword>
<dbReference type="InterPro" id="IPR017941">
    <property type="entry name" value="Rieske_2Fe-2S"/>
</dbReference>
<keyword evidence="9" id="KW-1185">Reference proteome</keyword>
<evidence type="ECO:0000259" key="7">
    <source>
        <dbReference type="PROSITE" id="PS51296"/>
    </source>
</evidence>
<dbReference type="eggNOG" id="COG2146">
    <property type="taxonomic scope" value="Bacteria"/>
</dbReference>
<gene>
    <name evidence="8" type="ordered locus">Thicy_0783</name>
</gene>
<evidence type="ECO:0000256" key="5">
    <source>
        <dbReference type="ARBA" id="ARBA00023014"/>
    </source>
</evidence>
<accession>F6DCG9</accession>
<proteinExistence type="predicted"/>